<organism evidence="6 7">
    <name type="scientific">Candidatus Iainarchaeum sp</name>
    <dbReference type="NCBI Taxonomy" id="3101447"/>
    <lineage>
        <taxon>Archaea</taxon>
        <taxon>Candidatus Iainarchaeota</taxon>
        <taxon>Candidatus Iainarchaeia</taxon>
        <taxon>Candidatus Iainarchaeales</taxon>
        <taxon>Candidatus Iainarchaeaceae</taxon>
        <taxon>Candidatus Iainarchaeum</taxon>
    </lineage>
</organism>
<dbReference type="PANTHER" id="PTHR10283">
    <property type="entry name" value="SOLUTE CARRIER FAMILY 13 MEMBER"/>
    <property type="match status" value="1"/>
</dbReference>
<evidence type="ECO:0000256" key="4">
    <source>
        <dbReference type="ARBA" id="ARBA00023136"/>
    </source>
</evidence>
<keyword evidence="2 5" id="KW-0812">Transmembrane</keyword>
<feature type="transmembrane region" description="Helical" evidence="5">
    <location>
        <begin position="77"/>
        <end position="95"/>
    </location>
</feature>
<dbReference type="InterPro" id="IPR001898">
    <property type="entry name" value="SLC13A/DASS"/>
</dbReference>
<sequence>MDSRRIAIFVLGALLALAAFFSPVEVAPQAKMVFAITVLAVVYWFSEVLPLHVTGLLVSFLLVLFGGFSPGQIFPNYFDPVVVLLLGGFMLAFALEKFELDELIALRVLKHVGHSPSRIVLAFMAITAFLSFWVSNTAAAAVMIPIALFILRKNKLATKDSSFAKGFLLCVAYAATIGGLGTLVGSTPNPLAQRYIQDLGQSFEFLDWSYYGLPFVVVFLLVIWFVVLRIFKPEISGLKIDSKEIRMDRSKWLVLAIFIATVFLWVTGSLTGLSSSVVALVPILLLYFTRLVEENDFSKINWPILSLIGSGIALGFAFHGSGFDLFIASLVEGLITGLPLLLVIFIVVVVSVLLTMLASNTASAAIMIPLVIPLAPVIGIRPEILIVIVAIGVSLDFTAPMGTPPNAIAFSTGFLSVKEMAKVGLLLSLLASILVALLATFIWV</sequence>
<feature type="transmembrane region" description="Helical" evidence="5">
    <location>
        <begin position="163"/>
        <end position="188"/>
    </location>
</feature>
<evidence type="ECO:0000256" key="5">
    <source>
        <dbReference type="SAM" id="Phobius"/>
    </source>
</evidence>
<dbReference type="Proteomes" id="UP000577419">
    <property type="component" value="Unassembled WGS sequence"/>
</dbReference>
<dbReference type="EMBL" id="DUFG01000015">
    <property type="protein sequence ID" value="HIH08264.1"/>
    <property type="molecule type" value="Genomic_DNA"/>
</dbReference>
<dbReference type="GO" id="GO:0022857">
    <property type="term" value="F:transmembrane transporter activity"/>
    <property type="evidence" value="ECO:0007669"/>
    <property type="project" value="InterPro"/>
</dbReference>
<feature type="transmembrane region" description="Helical" evidence="5">
    <location>
        <begin position="119"/>
        <end position="151"/>
    </location>
</feature>
<feature type="transmembrane region" description="Helical" evidence="5">
    <location>
        <begin position="384"/>
        <end position="402"/>
    </location>
</feature>
<evidence type="ECO:0000256" key="1">
    <source>
        <dbReference type="ARBA" id="ARBA00004141"/>
    </source>
</evidence>
<comment type="caution">
    <text evidence="6">The sequence shown here is derived from an EMBL/GenBank/DDBJ whole genome shotgun (WGS) entry which is preliminary data.</text>
</comment>
<feature type="transmembrane region" description="Helical" evidence="5">
    <location>
        <begin position="334"/>
        <end position="354"/>
    </location>
</feature>
<evidence type="ECO:0000256" key="3">
    <source>
        <dbReference type="ARBA" id="ARBA00022989"/>
    </source>
</evidence>
<dbReference type="CDD" id="cd01115">
    <property type="entry name" value="SLC13_permease"/>
    <property type="match status" value="1"/>
</dbReference>
<keyword evidence="3 5" id="KW-1133">Transmembrane helix</keyword>
<evidence type="ECO:0000313" key="7">
    <source>
        <dbReference type="Proteomes" id="UP000577419"/>
    </source>
</evidence>
<gene>
    <name evidence="6" type="ORF">HA237_02740</name>
</gene>
<dbReference type="GO" id="GO:0005886">
    <property type="term" value="C:plasma membrane"/>
    <property type="evidence" value="ECO:0007669"/>
    <property type="project" value="TreeGrafter"/>
</dbReference>
<feature type="transmembrane region" description="Helical" evidence="5">
    <location>
        <begin position="42"/>
        <end position="65"/>
    </location>
</feature>
<dbReference type="Pfam" id="PF00939">
    <property type="entry name" value="Na_sulph_symp"/>
    <property type="match status" value="1"/>
</dbReference>
<dbReference type="NCBIfam" id="TIGR00785">
    <property type="entry name" value="dass"/>
    <property type="match status" value="1"/>
</dbReference>
<keyword evidence="4 5" id="KW-0472">Membrane</keyword>
<proteinExistence type="predicted"/>
<reference evidence="7" key="1">
    <citation type="journal article" date="2020" name="bioRxiv">
        <title>A rank-normalized archaeal taxonomy based on genome phylogeny resolves widespread incomplete and uneven classifications.</title>
        <authorList>
            <person name="Rinke C."/>
            <person name="Chuvochina M."/>
            <person name="Mussig A.J."/>
            <person name="Chaumeil P.-A."/>
            <person name="Waite D.W."/>
            <person name="Whitman W.B."/>
            <person name="Parks D.H."/>
            <person name="Hugenholtz P."/>
        </authorList>
    </citation>
    <scope>NUCLEOTIDE SEQUENCE [LARGE SCALE GENOMIC DNA]</scope>
</reference>
<accession>A0A7J4IU00</accession>
<comment type="subcellular location">
    <subcellularLocation>
        <location evidence="1">Membrane</location>
        <topology evidence="1">Multi-pass membrane protein</topology>
    </subcellularLocation>
</comment>
<protein>
    <submittedName>
        <fullName evidence="6">SLC13/DASS family transporter</fullName>
    </submittedName>
</protein>
<feature type="transmembrane region" description="Helical" evidence="5">
    <location>
        <begin position="304"/>
        <end position="328"/>
    </location>
</feature>
<feature type="transmembrane region" description="Helical" evidence="5">
    <location>
        <begin position="361"/>
        <end position="378"/>
    </location>
</feature>
<feature type="transmembrane region" description="Helical" evidence="5">
    <location>
        <begin position="208"/>
        <end position="231"/>
    </location>
</feature>
<name>A0A7J4IU00_9ARCH</name>
<evidence type="ECO:0000313" key="6">
    <source>
        <dbReference type="EMBL" id="HIH08264.1"/>
    </source>
</evidence>
<dbReference type="AlphaFoldDB" id="A0A7J4IU00"/>
<feature type="transmembrane region" description="Helical" evidence="5">
    <location>
        <begin position="252"/>
        <end position="268"/>
    </location>
</feature>
<feature type="transmembrane region" description="Helical" evidence="5">
    <location>
        <begin position="423"/>
        <end position="443"/>
    </location>
</feature>
<evidence type="ECO:0000256" key="2">
    <source>
        <dbReference type="ARBA" id="ARBA00022692"/>
    </source>
</evidence>